<dbReference type="PANTHER" id="PTHR41324">
    <property type="entry name" value="MEMBRANE PROTEIN-RELATED"/>
    <property type="match status" value="1"/>
</dbReference>
<dbReference type="PANTHER" id="PTHR41324:SF1">
    <property type="entry name" value="DUF2232 DOMAIN-CONTAINING PROTEIN"/>
    <property type="match status" value="1"/>
</dbReference>
<keyword evidence="1" id="KW-1133">Transmembrane helix</keyword>
<reference evidence="2 3" key="1">
    <citation type="submission" date="2018-09" db="EMBL/GenBank/DDBJ databases">
        <title>A clostridial neurotoxin that targets Anopheles mosquitoes.</title>
        <authorList>
            <person name="Contreras E."/>
            <person name="Masuyer G."/>
            <person name="Qureshi N."/>
            <person name="Chawla S."/>
            <person name="Lim H.L."/>
            <person name="Chen J."/>
            <person name="Stenmark P."/>
            <person name="Gill S."/>
        </authorList>
    </citation>
    <scope>NUCLEOTIDE SEQUENCE [LARGE SCALE GENOMIC DNA]</scope>
    <source>
        <strain evidence="2 3">Cbm</strain>
    </source>
</reference>
<feature type="transmembrane region" description="Helical" evidence="1">
    <location>
        <begin position="181"/>
        <end position="200"/>
    </location>
</feature>
<name>A0A5P3XFQ2_PARBF</name>
<keyword evidence="1" id="KW-0472">Membrane</keyword>
<dbReference type="Proteomes" id="UP000326961">
    <property type="component" value="Chromosome"/>
</dbReference>
<dbReference type="Pfam" id="PF09991">
    <property type="entry name" value="DUF2232"/>
    <property type="match status" value="1"/>
</dbReference>
<feature type="transmembrane region" description="Helical" evidence="1">
    <location>
        <begin position="221"/>
        <end position="241"/>
    </location>
</feature>
<dbReference type="InterPro" id="IPR018710">
    <property type="entry name" value="DUF2232"/>
</dbReference>
<accession>A0A5P3XFQ2</accession>
<organism evidence="2 3">
    <name type="scientific">Paraclostridium bifermentans</name>
    <name type="common">Clostridium bifermentans</name>
    <dbReference type="NCBI Taxonomy" id="1490"/>
    <lineage>
        <taxon>Bacteria</taxon>
        <taxon>Bacillati</taxon>
        <taxon>Bacillota</taxon>
        <taxon>Clostridia</taxon>
        <taxon>Peptostreptococcales</taxon>
        <taxon>Peptostreptococcaceae</taxon>
        <taxon>Paraclostridium</taxon>
    </lineage>
</organism>
<dbReference type="AlphaFoldDB" id="A0A5P3XFQ2"/>
<evidence type="ECO:0000313" key="3">
    <source>
        <dbReference type="Proteomes" id="UP000326961"/>
    </source>
</evidence>
<protein>
    <submittedName>
        <fullName evidence="2">DUF2232 domain-containing protein</fullName>
    </submittedName>
</protein>
<dbReference type="EMBL" id="CP032452">
    <property type="protein sequence ID" value="QEZ69171.1"/>
    <property type="molecule type" value="Genomic_DNA"/>
</dbReference>
<feature type="transmembrane region" description="Helical" evidence="1">
    <location>
        <begin position="55"/>
        <end position="72"/>
    </location>
</feature>
<feature type="transmembrane region" description="Helical" evidence="1">
    <location>
        <begin position="288"/>
        <end position="310"/>
    </location>
</feature>
<keyword evidence="1" id="KW-0812">Transmembrane</keyword>
<feature type="transmembrane region" description="Helical" evidence="1">
    <location>
        <begin position="253"/>
        <end position="276"/>
    </location>
</feature>
<evidence type="ECO:0000313" key="2">
    <source>
        <dbReference type="EMBL" id="QEZ69171.1"/>
    </source>
</evidence>
<proteinExistence type="predicted"/>
<feature type="transmembrane region" description="Helical" evidence="1">
    <location>
        <begin position="16"/>
        <end position="43"/>
    </location>
</feature>
<feature type="transmembrane region" description="Helical" evidence="1">
    <location>
        <begin position="109"/>
        <end position="130"/>
    </location>
</feature>
<gene>
    <name evidence="2" type="ORF">D4A35_09625</name>
</gene>
<feature type="transmembrane region" description="Helical" evidence="1">
    <location>
        <begin position="78"/>
        <end position="97"/>
    </location>
</feature>
<sequence>MGSDINLNNRAKLTQAAIITAIGIVLCLGAAYIPFLGLLALILPVPYAIISTTSGYKYALISAISSFFILVLTVDVVYALNLLIMCMLPGIAVGYRINQDSKVEDENESFTPIYFGTIAFILSIIVFFAMSKLLFNIDLLADISKTIKATVEAQFAIMESTNMMPKENITAKDMINMFQNMMPTVLFMYSIIASLITYYVEAFILRRTKVLNYDLPKFSEFYLPGNAIVTSLILYLLVMFLEMLNIGLYTDSIMLNIQLVFSILFLIQGVSVSIYFIKRWKDKSPGKIVFAVIAVILLSGSMILSFVGMLDSAIDFRKVRNYKST</sequence>
<evidence type="ECO:0000256" key="1">
    <source>
        <dbReference type="SAM" id="Phobius"/>
    </source>
</evidence>